<keyword evidence="4" id="KW-1185">Reference proteome</keyword>
<reference evidence="3" key="1">
    <citation type="submission" date="2023-06" db="EMBL/GenBank/DDBJ databases">
        <title>Genome-scale phylogeny and comparative genomics of the fungal order Sordariales.</title>
        <authorList>
            <consortium name="Lawrence Berkeley National Laboratory"/>
            <person name="Hensen N."/>
            <person name="Bonometti L."/>
            <person name="Westerberg I."/>
            <person name="Brannstrom I.O."/>
            <person name="Guillou S."/>
            <person name="Cros-Aarteil S."/>
            <person name="Calhoun S."/>
            <person name="Haridas S."/>
            <person name="Kuo A."/>
            <person name="Mondo S."/>
            <person name="Pangilinan J."/>
            <person name="Riley R."/>
            <person name="Labutti K."/>
            <person name="Andreopoulos B."/>
            <person name="Lipzen A."/>
            <person name="Chen C."/>
            <person name="Yanf M."/>
            <person name="Daum C."/>
            <person name="Ng V."/>
            <person name="Clum A."/>
            <person name="Steindorff A."/>
            <person name="Ohm R."/>
            <person name="Martin F."/>
            <person name="Silar P."/>
            <person name="Natvig D."/>
            <person name="Lalanne C."/>
            <person name="Gautier V."/>
            <person name="Ament-Velasquez S.L."/>
            <person name="Kruys A."/>
            <person name="Hutchinson M.I."/>
            <person name="Powell A.J."/>
            <person name="Barry K."/>
            <person name="Miller A.N."/>
            <person name="Grigoriev I.V."/>
            <person name="Debuchy R."/>
            <person name="Gladieux P."/>
            <person name="Thoren M.H."/>
            <person name="Johannesson H."/>
        </authorList>
    </citation>
    <scope>NUCLEOTIDE SEQUENCE</scope>
    <source>
        <strain evidence="3">SMH4607-1</strain>
    </source>
</reference>
<dbReference type="EMBL" id="JAUKUA010000008">
    <property type="protein sequence ID" value="KAK0702794.1"/>
    <property type="molecule type" value="Genomic_DNA"/>
</dbReference>
<accession>A0AA39ZSD8</accession>
<evidence type="ECO:0000256" key="1">
    <source>
        <dbReference type="SAM" id="MobiDB-lite"/>
    </source>
</evidence>
<organism evidence="3 4">
    <name type="scientific">Lasiosphaeris hirsuta</name>
    <dbReference type="NCBI Taxonomy" id="260670"/>
    <lineage>
        <taxon>Eukaryota</taxon>
        <taxon>Fungi</taxon>
        <taxon>Dikarya</taxon>
        <taxon>Ascomycota</taxon>
        <taxon>Pezizomycotina</taxon>
        <taxon>Sordariomycetes</taxon>
        <taxon>Sordariomycetidae</taxon>
        <taxon>Sordariales</taxon>
        <taxon>Lasiosphaeriaceae</taxon>
        <taxon>Lasiosphaeris</taxon>
    </lineage>
</organism>
<evidence type="ECO:0000259" key="2">
    <source>
        <dbReference type="Pfam" id="PF06985"/>
    </source>
</evidence>
<comment type="caution">
    <text evidence="3">The sequence shown here is derived from an EMBL/GenBank/DDBJ whole genome shotgun (WGS) entry which is preliminary data.</text>
</comment>
<evidence type="ECO:0000313" key="3">
    <source>
        <dbReference type="EMBL" id="KAK0702794.1"/>
    </source>
</evidence>
<dbReference type="Pfam" id="PF06985">
    <property type="entry name" value="HET"/>
    <property type="match status" value="1"/>
</dbReference>
<evidence type="ECO:0000313" key="4">
    <source>
        <dbReference type="Proteomes" id="UP001172102"/>
    </source>
</evidence>
<proteinExistence type="predicted"/>
<feature type="region of interest" description="Disordered" evidence="1">
    <location>
        <begin position="447"/>
        <end position="481"/>
    </location>
</feature>
<dbReference type="InterPro" id="IPR010730">
    <property type="entry name" value="HET"/>
</dbReference>
<dbReference type="PANTHER" id="PTHR33112">
    <property type="entry name" value="DOMAIN PROTEIN, PUTATIVE-RELATED"/>
    <property type="match status" value="1"/>
</dbReference>
<feature type="compositionally biased region" description="Acidic residues" evidence="1">
    <location>
        <begin position="452"/>
        <end position="464"/>
    </location>
</feature>
<feature type="compositionally biased region" description="Acidic residues" evidence="1">
    <location>
        <begin position="471"/>
        <end position="481"/>
    </location>
</feature>
<feature type="domain" description="Heterokaryon incompatibility" evidence="2">
    <location>
        <begin position="225"/>
        <end position="391"/>
    </location>
</feature>
<dbReference type="Proteomes" id="UP001172102">
    <property type="component" value="Unassembled WGS sequence"/>
</dbReference>
<gene>
    <name evidence="3" type="ORF">B0H67DRAFT_558404</name>
</gene>
<name>A0AA39ZSD8_9PEZI</name>
<dbReference type="AlphaFoldDB" id="A0AA39ZSD8"/>
<protein>
    <submittedName>
        <fullName evidence="3">Heterokaryon incompatibility protein-domain-containing protein</fullName>
    </submittedName>
</protein>
<dbReference type="PANTHER" id="PTHR33112:SF16">
    <property type="entry name" value="HETEROKARYON INCOMPATIBILITY DOMAIN-CONTAINING PROTEIN"/>
    <property type="match status" value="1"/>
</dbReference>
<sequence length="802" mass="89937">MSDLESFPIDLPEDILCELCEDVFKRAQNVGLHGEEEEHYPSLSSLRESVNIGCALCTKLYDVLEAKHSQNEANKAMTLDMTLHGASFTSLRKYLEGRKGHRVTFSIEGADKTDGNRLKFEETDLEFAILPIEEFQSFLPRAHLSPAISAESTFLSARHWLSNCRANHSCHPSSSSTSKKFLPTRLLDLQPTGSSFSSSSSPSSNIIRIISSATHQFTHGQDSEYFTLSHRWGTSHFLTLNKTNFSHLHSGFPVSDLPKTFQDAVAITLKLGIRYLWIDSLCIIQDEREDVNREIPTMNQVYGNSALNLAATGTGVSSNGLFRSRDPTKVLPKRVRMKWDEEECIAPEDDVGADLFVGGDVDEEYLIVQGDLWLGGVTNEALNKRAWVLQERLLSPRVLHFGRNQVFWECGELEACEIYPGGVPTSLSSEKGGDWSRGFKRRFIQKVGDGGEGGDEDNDEDEVAGEVRGEEGDEDGNWEDEEEDVFLPEGDLECNYRMVLGSPNVGFLSAIYLDTSGQSAPQYEQAPELGEYFRPVVEQREVVWSLVVSHYTKCAITKVDDRLSAVSGLAREIERVHGGEYLAGLWRDSLVQGLLWEVADDCPTAHRGGEYRAPSWSWASLEGQVTIPILNQGGEYVICTIREVSIQPQSDDSYGNAKSGRIRITAKLHRLDFHFQNQRVFWTGWKLDPDQDKWTDRSKRIFSTLDFSLHFDQAFTRKELPVYCLCLVAIRGSTPIYGNDFKLRGILVVPTGVNTGEYVRVGTFSTTGRGYRAYIYHVQESPDSVPCLSFDPESEAHEIVII</sequence>